<sequence length="347" mass="35889">MAKYLDSAGVTRLVTKLKTDVIPSVKVNAAKAADTVPASGITGVIDISHIPQGALERVVTVADDTARYKLTTSQVQLGDTVKVTATGRMYIVVDESKLSTSAGYMEYAAGTAASVPWSGVTGKPSTFTPSAHNHTMKLKIGATTKDGSTASQQSWTKQDIIGTPSVSGSGNAVTGMTVSGDTVTLTKGTTFATKAQNDALDTRISALEDFTGGTGGGLGDQLNVAGYDVVRFDGFLASKPTLQQTSTTSVVALVIVKSATASSTPGAVAIDSIIASDGSKYYSNWKDFNIATPDEATKKQLYLHKIYLDTSTGKAYYAVDATTLKEIDGGDVAMTPSEVDAAVAAAK</sequence>
<protein>
    <submittedName>
        <fullName evidence="1">Uncharacterized protein</fullName>
    </submittedName>
</protein>
<name>A0A8S5N0R9_9CAUD</name>
<organism evidence="1">
    <name type="scientific">Siphoviridae sp. ctdYc1</name>
    <dbReference type="NCBI Taxonomy" id="2826399"/>
    <lineage>
        <taxon>Viruses</taxon>
        <taxon>Duplodnaviria</taxon>
        <taxon>Heunggongvirae</taxon>
        <taxon>Uroviricota</taxon>
        <taxon>Caudoviricetes</taxon>
    </lineage>
</organism>
<reference evidence="1" key="1">
    <citation type="journal article" date="2021" name="Proc. Natl. Acad. Sci. U.S.A.">
        <title>A Catalog of Tens of Thousands of Viruses from Human Metagenomes Reveals Hidden Associations with Chronic Diseases.</title>
        <authorList>
            <person name="Tisza M.J."/>
            <person name="Buck C.B."/>
        </authorList>
    </citation>
    <scope>NUCLEOTIDE SEQUENCE</scope>
    <source>
        <strain evidence="1">CtdYc1</strain>
    </source>
</reference>
<accession>A0A8S5N0R9</accession>
<evidence type="ECO:0000313" key="1">
    <source>
        <dbReference type="EMBL" id="DAD88072.1"/>
    </source>
</evidence>
<dbReference type="EMBL" id="BK015034">
    <property type="protein sequence ID" value="DAD88072.1"/>
    <property type="molecule type" value="Genomic_DNA"/>
</dbReference>
<proteinExistence type="predicted"/>